<dbReference type="PROSITE" id="PS51257">
    <property type="entry name" value="PROKAR_LIPOPROTEIN"/>
    <property type="match status" value="1"/>
</dbReference>
<evidence type="ECO:0008006" key="4">
    <source>
        <dbReference type="Google" id="ProtNLM"/>
    </source>
</evidence>
<keyword evidence="1" id="KW-0732">Signal</keyword>
<feature type="signal peptide" evidence="1">
    <location>
        <begin position="1"/>
        <end position="22"/>
    </location>
</feature>
<accession>A0A423KMU8</accession>
<protein>
    <recommendedName>
        <fullName evidence="4">Lipoprotein</fullName>
    </recommendedName>
</protein>
<sequence>MTFKPLLLIPGLGLMCLLSACAGPMPKADPSEAFIGLEQPGSADLLAQRIDGQQVSDGRYFEVKPGAHRLDMTLISGADGNSLDLSCTGHLSYSEFKAGEHYQINASSEGLKAGVSLVDSQGKQVAQSRGFLCS</sequence>
<comment type="caution">
    <text evidence="2">The sequence shown here is derived from an EMBL/GenBank/DDBJ whole genome shotgun (WGS) entry which is preliminary data.</text>
</comment>
<dbReference type="Proteomes" id="UP000283627">
    <property type="component" value="Unassembled WGS sequence"/>
</dbReference>
<evidence type="ECO:0000313" key="2">
    <source>
        <dbReference type="EMBL" id="RON55201.1"/>
    </source>
</evidence>
<feature type="chain" id="PRO_5019411018" description="Lipoprotein" evidence="1">
    <location>
        <begin position="23"/>
        <end position="134"/>
    </location>
</feature>
<dbReference type="OrthoDB" id="6997359at2"/>
<proteinExistence type="predicted"/>
<organism evidence="2 3">
    <name type="scientific">Pseudomonas frederiksbergensis</name>
    <dbReference type="NCBI Taxonomy" id="104087"/>
    <lineage>
        <taxon>Bacteria</taxon>
        <taxon>Pseudomonadati</taxon>
        <taxon>Pseudomonadota</taxon>
        <taxon>Gammaproteobacteria</taxon>
        <taxon>Pseudomonadales</taxon>
        <taxon>Pseudomonadaceae</taxon>
        <taxon>Pseudomonas</taxon>
    </lineage>
</organism>
<reference evidence="2 3" key="1">
    <citation type="submission" date="2016-10" db="EMBL/GenBank/DDBJ databases">
        <title>Comparative genome analysis of multiple Pseudomonas spp. focuses on biocontrol and plant growth promoting traits.</title>
        <authorList>
            <person name="Tao X.-Y."/>
            <person name="Taylor C.G."/>
        </authorList>
    </citation>
    <scope>NUCLEOTIDE SEQUENCE [LARGE SCALE GENOMIC DNA]</scope>
    <source>
        <strain evidence="2 3">39A2</strain>
    </source>
</reference>
<evidence type="ECO:0000313" key="3">
    <source>
        <dbReference type="Proteomes" id="UP000283627"/>
    </source>
</evidence>
<dbReference type="EMBL" id="MOBP01000006">
    <property type="protein sequence ID" value="RON55201.1"/>
    <property type="molecule type" value="Genomic_DNA"/>
</dbReference>
<gene>
    <name evidence="2" type="ORF">BK665_12900</name>
</gene>
<evidence type="ECO:0000256" key="1">
    <source>
        <dbReference type="SAM" id="SignalP"/>
    </source>
</evidence>
<dbReference type="AlphaFoldDB" id="A0A423KMU8"/>
<name>A0A423KMU8_9PSED</name>
<dbReference type="RefSeq" id="WP_123406298.1">
    <property type="nucleotide sequence ID" value="NZ_MOBP01000006.1"/>
</dbReference>